<dbReference type="InterPro" id="IPR000719">
    <property type="entry name" value="Prot_kinase_dom"/>
</dbReference>
<keyword evidence="3" id="KW-0418">Kinase</keyword>
<dbReference type="GO" id="GO:0005524">
    <property type="term" value="F:ATP binding"/>
    <property type="evidence" value="ECO:0007669"/>
    <property type="project" value="UniProtKB-KW"/>
</dbReference>
<accession>A0A3E2W6Y3</accession>
<evidence type="ECO:0000259" key="6">
    <source>
        <dbReference type="PROSITE" id="PS50011"/>
    </source>
</evidence>
<dbReference type="Gene3D" id="1.10.510.10">
    <property type="entry name" value="Transferase(Phosphotransferase) domain 1"/>
    <property type="match status" value="1"/>
</dbReference>
<dbReference type="AlphaFoldDB" id="A0A3E2W6Y3"/>
<protein>
    <recommendedName>
        <fullName evidence="6">Protein kinase domain-containing protein</fullName>
    </recommendedName>
</protein>
<organism evidence="7 8">
    <name type="scientific">Faecalibacterium prausnitzii</name>
    <dbReference type="NCBI Taxonomy" id="853"/>
    <lineage>
        <taxon>Bacteria</taxon>
        <taxon>Bacillati</taxon>
        <taxon>Bacillota</taxon>
        <taxon>Clostridia</taxon>
        <taxon>Eubacteriales</taxon>
        <taxon>Oscillospiraceae</taxon>
        <taxon>Faecalibacterium</taxon>
    </lineage>
</organism>
<sequence length="528" mass="58715">MPNRTAVTLQAGQLRQAKTRPVDPTKRPAAAESASAVPDTWAWSDRPVLGCRVGQVLAEGGESTVYQAQDAQGRDCVLKRYKDPQRDRKAIYQRLQELQPHHMPQLLAYGMVEGQLWECMERVPGRCLAEEITFSEQELRAVLLPQLVHLLQELHAGGLLHNDLKPENLVWDASAQTLYLVDFGNMTGFAPQLERGLGVTLSYVAPEILTSRGKAWSTASDICALGLTLYTLLTGQRLIPEANLFQTKLCWQREMPYAASLSEGMRRLLRSMLRVEPKDRLDESGLLHWIGETEQAAAPQRPAVLTVHFRDGELTTAEDLRTAALQDWEQLSFLLQQHQLDAFLHQFRKDAYELCSQCIRRMDPDAGLFELLQTFCPGREIVWHGRCYPELAALLPEQSELTAFCCAGALSVYCSSNGYTSEQITYAQQLEDLMRKAPALAARQLELALGVRQQFTCGGQQIGTLAELTARLQAGASDLDACVQELVQADGFAAWMAGQGLEAVLPRARAWAAVMEENEAAARRGEPV</sequence>
<dbReference type="EMBL" id="QVFB01000007">
    <property type="protein sequence ID" value="RGC19792.1"/>
    <property type="molecule type" value="Genomic_DNA"/>
</dbReference>
<dbReference type="SUPFAM" id="SSF56112">
    <property type="entry name" value="Protein kinase-like (PK-like)"/>
    <property type="match status" value="1"/>
</dbReference>
<evidence type="ECO:0000313" key="7">
    <source>
        <dbReference type="EMBL" id="RGC19792.1"/>
    </source>
</evidence>
<dbReference type="PANTHER" id="PTHR24349">
    <property type="entry name" value="SERINE/THREONINE-PROTEIN KINASE"/>
    <property type="match status" value="1"/>
</dbReference>
<evidence type="ECO:0000256" key="2">
    <source>
        <dbReference type="ARBA" id="ARBA00022741"/>
    </source>
</evidence>
<dbReference type="Proteomes" id="UP000260733">
    <property type="component" value="Unassembled WGS sequence"/>
</dbReference>
<dbReference type="InterPro" id="IPR011009">
    <property type="entry name" value="Kinase-like_dom_sf"/>
</dbReference>
<keyword evidence="2" id="KW-0547">Nucleotide-binding</keyword>
<evidence type="ECO:0000256" key="4">
    <source>
        <dbReference type="ARBA" id="ARBA00022840"/>
    </source>
</evidence>
<evidence type="ECO:0000256" key="1">
    <source>
        <dbReference type="ARBA" id="ARBA00022679"/>
    </source>
</evidence>
<reference evidence="7 8" key="1">
    <citation type="submission" date="2018-08" db="EMBL/GenBank/DDBJ databases">
        <title>A genome reference for cultivated species of the human gut microbiota.</title>
        <authorList>
            <person name="Zou Y."/>
            <person name="Xue W."/>
            <person name="Luo G."/>
        </authorList>
    </citation>
    <scope>NUCLEOTIDE SEQUENCE [LARGE SCALE GENOMIC DNA]</scope>
    <source>
        <strain evidence="7 8">AM37-13AC</strain>
    </source>
</reference>
<evidence type="ECO:0000256" key="5">
    <source>
        <dbReference type="SAM" id="MobiDB-lite"/>
    </source>
</evidence>
<feature type="region of interest" description="Disordered" evidence="5">
    <location>
        <begin position="1"/>
        <end position="36"/>
    </location>
</feature>
<feature type="compositionally biased region" description="Polar residues" evidence="5">
    <location>
        <begin position="1"/>
        <end position="13"/>
    </location>
</feature>
<keyword evidence="4" id="KW-0067">ATP-binding</keyword>
<evidence type="ECO:0000313" key="8">
    <source>
        <dbReference type="Proteomes" id="UP000260733"/>
    </source>
</evidence>
<comment type="caution">
    <text evidence="7">The sequence shown here is derived from an EMBL/GenBank/DDBJ whole genome shotgun (WGS) entry which is preliminary data.</text>
</comment>
<proteinExistence type="predicted"/>
<dbReference type="InterPro" id="IPR050205">
    <property type="entry name" value="CDPK_Ser/Thr_kinases"/>
</dbReference>
<dbReference type="SMART" id="SM00220">
    <property type="entry name" value="S_TKc"/>
    <property type="match status" value="1"/>
</dbReference>
<dbReference type="RefSeq" id="WP_117553944.1">
    <property type="nucleotide sequence ID" value="NZ_QVFB01000007.1"/>
</dbReference>
<evidence type="ECO:0000256" key="3">
    <source>
        <dbReference type="ARBA" id="ARBA00022777"/>
    </source>
</evidence>
<dbReference type="PROSITE" id="PS50011">
    <property type="entry name" value="PROTEIN_KINASE_DOM"/>
    <property type="match status" value="1"/>
</dbReference>
<keyword evidence="1" id="KW-0808">Transferase</keyword>
<name>A0A3E2W6Y3_9FIRM</name>
<dbReference type="Pfam" id="PF00069">
    <property type="entry name" value="Pkinase"/>
    <property type="match status" value="1"/>
</dbReference>
<gene>
    <name evidence="7" type="ORF">DW855_05525</name>
</gene>
<dbReference type="GO" id="GO:0004672">
    <property type="term" value="F:protein kinase activity"/>
    <property type="evidence" value="ECO:0007669"/>
    <property type="project" value="InterPro"/>
</dbReference>
<feature type="domain" description="Protein kinase" evidence="6">
    <location>
        <begin position="51"/>
        <end position="304"/>
    </location>
</feature>